<organism evidence="2 3">
    <name type="scientific">Ophiobolus disseminans</name>
    <dbReference type="NCBI Taxonomy" id="1469910"/>
    <lineage>
        <taxon>Eukaryota</taxon>
        <taxon>Fungi</taxon>
        <taxon>Dikarya</taxon>
        <taxon>Ascomycota</taxon>
        <taxon>Pezizomycotina</taxon>
        <taxon>Dothideomycetes</taxon>
        <taxon>Pleosporomycetidae</taxon>
        <taxon>Pleosporales</taxon>
        <taxon>Pleosporineae</taxon>
        <taxon>Phaeosphaeriaceae</taxon>
        <taxon>Ophiobolus</taxon>
    </lineage>
</organism>
<reference evidence="2" key="1">
    <citation type="journal article" date="2020" name="Stud. Mycol.">
        <title>101 Dothideomycetes genomes: a test case for predicting lifestyles and emergence of pathogens.</title>
        <authorList>
            <person name="Haridas S."/>
            <person name="Albert R."/>
            <person name="Binder M."/>
            <person name="Bloem J."/>
            <person name="Labutti K."/>
            <person name="Salamov A."/>
            <person name="Andreopoulos B."/>
            <person name="Baker S."/>
            <person name="Barry K."/>
            <person name="Bills G."/>
            <person name="Bluhm B."/>
            <person name="Cannon C."/>
            <person name="Castanera R."/>
            <person name="Culley D."/>
            <person name="Daum C."/>
            <person name="Ezra D."/>
            <person name="Gonzalez J."/>
            <person name="Henrissat B."/>
            <person name="Kuo A."/>
            <person name="Liang C."/>
            <person name="Lipzen A."/>
            <person name="Lutzoni F."/>
            <person name="Magnuson J."/>
            <person name="Mondo S."/>
            <person name="Nolan M."/>
            <person name="Ohm R."/>
            <person name="Pangilinan J."/>
            <person name="Park H.-J."/>
            <person name="Ramirez L."/>
            <person name="Alfaro M."/>
            <person name="Sun H."/>
            <person name="Tritt A."/>
            <person name="Yoshinaga Y."/>
            <person name="Zwiers L.-H."/>
            <person name="Turgeon B."/>
            <person name="Goodwin S."/>
            <person name="Spatafora J."/>
            <person name="Crous P."/>
            <person name="Grigoriev I."/>
        </authorList>
    </citation>
    <scope>NUCLEOTIDE SEQUENCE</scope>
    <source>
        <strain evidence="2">CBS 113818</strain>
    </source>
</reference>
<feature type="domain" description="Dienelactone hydrolase" evidence="1">
    <location>
        <begin position="39"/>
        <end position="250"/>
    </location>
</feature>
<dbReference type="PANTHER" id="PTHR17630">
    <property type="entry name" value="DIENELACTONE HYDROLASE"/>
    <property type="match status" value="1"/>
</dbReference>
<name>A0A6A6ZH74_9PLEO</name>
<dbReference type="AlphaFoldDB" id="A0A6A6ZH74"/>
<sequence>MASGPMQKCCLAATLHEGTPTGTVHTINNIQIYISHPAPSSPSSHPAIILLTDVYGYTFPNTRLIADAFASAGYMTLVPDLFNGSEVPWPPPESFNLQTYIETTMPGPESVDCIVEGVLGYLRGLGVKRVGGVGYCFGGRYVCRFLKGRNGEGGLDAGFVGHPSFVEEEEVRNVGKPLSIAAAQTDEIFTTAKRYETEAILGAKEVPWQICVYGGTTHGFAVKGHMSTKEARRAKEGAFKQAVAWFEEYLI</sequence>
<dbReference type="InterPro" id="IPR002925">
    <property type="entry name" value="Dienelactn_hydro"/>
</dbReference>
<keyword evidence="3" id="KW-1185">Reference proteome</keyword>
<dbReference type="OrthoDB" id="17560at2759"/>
<dbReference type="Proteomes" id="UP000799424">
    <property type="component" value="Unassembled WGS sequence"/>
</dbReference>
<gene>
    <name evidence="2" type="ORF">CC86DRAFT_460382</name>
</gene>
<dbReference type="SUPFAM" id="SSF53474">
    <property type="entry name" value="alpha/beta-Hydrolases"/>
    <property type="match status" value="1"/>
</dbReference>
<evidence type="ECO:0000259" key="1">
    <source>
        <dbReference type="Pfam" id="PF01738"/>
    </source>
</evidence>
<dbReference type="PANTHER" id="PTHR17630:SF44">
    <property type="entry name" value="PROTEIN AIM2"/>
    <property type="match status" value="1"/>
</dbReference>
<protein>
    <submittedName>
        <fullName evidence="2">Alpha/beta-hydrolase</fullName>
    </submittedName>
</protein>
<evidence type="ECO:0000313" key="3">
    <source>
        <dbReference type="Proteomes" id="UP000799424"/>
    </source>
</evidence>
<dbReference type="InterPro" id="IPR029058">
    <property type="entry name" value="AB_hydrolase_fold"/>
</dbReference>
<dbReference type="EMBL" id="MU006244">
    <property type="protein sequence ID" value="KAF2819615.1"/>
    <property type="molecule type" value="Genomic_DNA"/>
</dbReference>
<proteinExistence type="predicted"/>
<dbReference type="Gene3D" id="3.40.50.1820">
    <property type="entry name" value="alpha/beta hydrolase"/>
    <property type="match status" value="1"/>
</dbReference>
<dbReference type="Pfam" id="PF01738">
    <property type="entry name" value="DLH"/>
    <property type="match status" value="1"/>
</dbReference>
<accession>A0A6A6ZH74</accession>
<dbReference type="GO" id="GO:0016787">
    <property type="term" value="F:hydrolase activity"/>
    <property type="evidence" value="ECO:0007669"/>
    <property type="project" value="InterPro"/>
</dbReference>
<evidence type="ECO:0000313" key="2">
    <source>
        <dbReference type="EMBL" id="KAF2819615.1"/>
    </source>
</evidence>